<name>A0A9X0W7V1_9GAMM</name>
<dbReference type="RefSeq" id="WP_200242064.1">
    <property type="nucleotide sequence ID" value="NZ_NRRY01000010.1"/>
</dbReference>
<dbReference type="AlphaFoldDB" id="A0A9X0W7V1"/>
<accession>A0A9X0W7V1</accession>
<keyword evidence="2" id="KW-1185">Reference proteome</keyword>
<evidence type="ECO:0000313" key="2">
    <source>
        <dbReference type="Proteomes" id="UP001138768"/>
    </source>
</evidence>
<sequence>MSRNERPLSSRELLNRIGLNEETPNSLLLNESLDDLLGDLEGDLGSVLLERYALLNQPQAFKPGDLVCWKPGLKNRRVPAYGAPAVVLEVLDQPITDGETESGSTYFREPLSLVLGLFWDRDQGRGDFVAFHFDGRRFEAWNTKTA</sequence>
<reference evidence="1 2" key="1">
    <citation type="journal article" date="2020" name="Microorganisms">
        <title>Osmotic Adaptation and Compatible Solute Biosynthesis of Phototrophic Bacteria as Revealed from Genome Analyses.</title>
        <authorList>
            <person name="Imhoff J.F."/>
            <person name="Rahn T."/>
            <person name="Kunzel S."/>
            <person name="Keller A."/>
            <person name="Neulinger S.C."/>
        </authorList>
    </citation>
    <scope>NUCLEOTIDE SEQUENCE [LARGE SCALE GENOMIC DNA]</scope>
    <source>
        <strain evidence="1 2">DSM 25653</strain>
    </source>
</reference>
<gene>
    <name evidence="1" type="ORF">CKO42_08475</name>
</gene>
<evidence type="ECO:0000313" key="1">
    <source>
        <dbReference type="EMBL" id="MBK1618471.1"/>
    </source>
</evidence>
<dbReference type="Proteomes" id="UP001138768">
    <property type="component" value="Unassembled WGS sequence"/>
</dbReference>
<protein>
    <submittedName>
        <fullName evidence="1">Uncharacterized protein</fullName>
    </submittedName>
</protein>
<dbReference type="EMBL" id="NRRY01000010">
    <property type="protein sequence ID" value="MBK1618471.1"/>
    <property type="molecule type" value="Genomic_DNA"/>
</dbReference>
<organism evidence="1 2">
    <name type="scientific">Lamprobacter modestohalophilus</name>
    <dbReference type="NCBI Taxonomy" id="1064514"/>
    <lineage>
        <taxon>Bacteria</taxon>
        <taxon>Pseudomonadati</taxon>
        <taxon>Pseudomonadota</taxon>
        <taxon>Gammaproteobacteria</taxon>
        <taxon>Chromatiales</taxon>
        <taxon>Chromatiaceae</taxon>
        <taxon>Lamprobacter</taxon>
    </lineage>
</organism>
<proteinExistence type="predicted"/>
<comment type="caution">
    <text evidence="1">The sequence shown here is derived from an EMBL/GenBank/DDBJ whole genome shotgun (WGS) entry which is preliminary data.</text>
</comment>